<dbReference type="OrthoDB" id="2991872at2759"/>
<dbReference type="PANTHER" id="PTHR38791:SF1">
    <property type="entry name" value="TRANSCRIPTION FACTOR, PUTATIVE-RELATED"/>
    <property type="match status" value="1"/>
</dbReference>
<dbReference type="Pfam" id="PF11951">
    <property type="entry name" value="Fungal_trans_2"/>
    <property type="match status" value="1"/>
</dbReference>
<name>A0A9Q9DQG2_CURCL</name>
<sequence length="702" mass="78136">MKDHLCTALFVMMLVALASASGSLNTKRNQKQKKYCGWELMQNLTVLGNLYAKQTGDRSLCTRQDDGSEYCTCIYECGNGVWAYGKKAQDGDDDKVKPWVWEEGCNKYCHAGPLMRQNSQCDERLGGCVKCAERGFECPGYDRTIDAFFHDETAHVLYKAKKSKAKAIAARDARDEQEKRNLREACLQITRNDSPGLVIKPSLIDQGISYFMSYYTVGVDQPPIQSAEYLEHLSTHGFHPLVATSMTALGIAGMANLYRDTKLKSEATRWYLNAIKMTNAAISSPKTVKEDSTLTSINLLSMFEATSNKNSLKEWSNHVDGASMLIKLRGINQFSTPAGQRMYMHTIGLLTMNCMGKDEPIPEFVHQLNTEVIKHLDSTDPRNRFFFLHIKTVDLRARIWSGKLTSLPDIIETALALDNIAAEIFVGQGSDWDYDVVLCEKKPEIFDNFYHVYKNSVAAQTWNWVRYNRIYFHDIIRNAILAGLSSTPPALVGVKYHEQLELSVRTLYQMQSDILACMPQFLHDVPSEASSEASSPASNEQIYTPPSEASSSPSSGSPCPDASSTKSKSASDYQAMRSLHDNFKSVSPIVGQALTGTATVKDRLPIIRVAGGYSTVWAVYIAGSMPIASEASQNFVAKCLKRIQAEFGINQAQVLGQALRYKRHLAGKGLLPFTIYPRYLPPDEVPMTKLLRPEGKGQTGDV</sequence>
<evidence type="ECO:0000256" key="1">
    <source>
        <dbReference type="SAM" id="MobiDB-lite"/>
    </source>
</evidence>
<feature type="signal peptide" evidence="2">
    <location>
        <begin position="1"/>
        <end position="20"/>
    </location>
</feature>
<reference evidence="3" key="1">
    <citation type="submission" date="2021-12" db="EMBL/GenBank/DDBJ databases">
        <title>Curvularia clavata genome.</title>
        <authorList>
            <person name="Cao Y."/>
        </authorList>
    </citation>
    <scope>NUCLEOTIDE SEQUENCE</scope>
    <source>
        <strain evidence="3">Yc1106</strain>
    </source>
</reference>
<keyword evidence="2" id="KW-0732">Signal</keyword>
<dbReference type="Proteomes" id="UP001056012">
    <property type="component" value="Chromosome 2"/>
</dbReference>
<gene>
    <name evidence="3" type="ORF">yc1106_03587</name>
</gene>
<dbReference type="EMBL" id="CP089275">
    <property type="protein sequence ID" value="USP76313.1"/>
    <property type="molecule type" value="Genomic_DNA"/>
</dbReference>
<evidence type="ECO:0000256" key="2">
    <source>
        <dbReference type="SAM" id="SignalP"/>
    </source>
</evidence>
<organism evidence="3 4">
    <name type="scientific">Curvularia clavata</name>
    <dbReference type="NCBI Taxonomy" id="95742"/>
    <lineage>
        <taxon>Eukaryota</taxon>
        <taxon>Fungi</taxon>
        <taxon>Dikarya</taxon>
        <taxon>Ascomycota</taxon>
        <taxon>Pezizomycotina</taxon>
        <taxon>Dothideomycetes</taxon>
        <taxon>Pleosporomycetidae</taxon>
        <taxon>Pleosporales</taxon>
        <taxon>Pleosporineae</taxon>
        <taxon>Pleosporaceae</taxon>
        <taxon>Curvularia</taxon>
    </lineage>
</organism>
<evidence type="ECO:0000313" key="3">
    <source>
        <dbReference type="EMBL" id="USP76313.1"/>
    </source>
</evidence>
<dbReference type="InterPro" id="IPR021858">
    <property type="entry name" value="Fun_TF"/>
</dbReference>
<dbReference type="VEuPathDB" id="FungiDB:yc1106_03587"/>
<dbReference type="InterPro" id="IPR053175">
    <property type="entry name" value="DHMBA_Reg_Transcription_Factor"/>
</dbReference>
<accession>A0A9Q9DQG2</accession>
<feature type="compositionally biased region" description="Low complexity" evidence="1">
    <location>
        <begin position="528"/>
        <end position="538"/>
    </location>
</feature>
<feature type="compositionally biased region" description="Low complexity" evidence="1">
    <location>
        <begin position="545"/>
        <end position="571"/>
    </location>
</feature>
<dbReference type="PANTHER" id="PTHR38791">
    <property type="entry name" value="ZN(II)2CYS6 TRANSCRIPTION FACTOR (EUROFUNG)-RELATED-RELATED"/>
    <property type="match status" value="1"/>
</dbReference>
<protein>
    <submittedName>
        <fullName evidence="3">Uncharacterized protein</fullName>
    </submittedName>
</protein>
<feature type="chain" id="PRO_5040161189" evidence="2">
    <location>
        <begin position="21"/>
        <end position="702"/>
    </location>
</feature>
<evidence type="ECO:0000313" key="4">
    <source>
        <dbReference type="Proteomes" id="UP001056012"/>
    </source>
</evidence>
<keyword evidence="4" id="KW-1185">Reference proteome</keyword>
<dbReference type="AlphaFoldDB" id="A0A9Q9DQG2"/>
<feature type="region of interest" description="Disordered" evidence="1">
    <location>
        <begin position="528"/>
        <end position="571"/>
    </location>
</feature>
<proteinExistence type="predicted"/>